<reference evidence="7" key="1">
    <citation type="submission" date="2021-02" db="EMBL/GenBank/DDBJ databases">
        <authorList>
            <person name="Nowell W R."/>
        </authorList>
    </citation>
    <scope>NUCLEOTIDE SEQUENCE</scope>
</reference>
<feature type="region of interest" description="Disordered" evidence="5">
    <location>
        <begin position="896"/>
        <end position="944"/>
    </location>
</feature>
<comment type="subcellular location">
    <subcellularLocation>
        <location evidence="4">Cytoplasm</location>
    </subcellularLocation>
</comment>
<evidence type="ECO:0000256" key="5">
    <source>
        <dbReference type="SAM" id="MobiDB-lite"/>
    </source>
</evidence>
<dbReference type="Pfam" id="PF05470">
    <property type="entry name" value="eIF-3c_N"/>
    <property type="match status" value="1"/>
</dbReference>
<comment type="function">
    <text evidence="4">Component of the eukaryotic translation initiation factor 3 (eIF-3) complex, which is involved in protein synthesis of a specialized repertoire of mRNAs and, together with other initiation factors, stimulates binding of mRNA and methionyl-tRNAi to the 40S ribosome. The eIF-3 complex specifically targets and initiates translation of a subset of mRNAs involved in cell proliferation.</text>
</comment>
<keyword evidence="3 4" id="KW-0648">Protein biosynthesis</keyword>
<keyword evidence="1 4" id="KW-0963">Cytoplasm</keyword>
<dbReference type="AlphaFoldDB" id="A0A814QG31"/>
<dbReference type="InterPro" id="IPR027516">
    <property type="entry name" value="EIF3C"/>
</dbReference>
<organism evidence="7 8">
    <name type="scientific">Adineta ricciae</name>
    <name type="common">Rotifer</name>
    <dbReference type="NCBI Taxonomy" id="249248"/>
    <lineage>
        <taxon>Eukaryota</taxon>
        <taxon>Metazoa</taxon>
        <taxon>Spiralia</taxon>
        <taxon>Gnathifera</taxon>
        <taxon>Rotifera</taxon>
        <taxon>Eurotatoria</taxon>
        <taxon>Bdelloidea</taxon>
        <taxon>Adinetida</taxon>
        <taxon>Adinetidae</taxon>
        <taxon>Adineta</taxon>
    </lineage>
</organism>
<feature type="compositionally biased region" description="Acidic residues" evidence="5">
    <location>
        <begin position="246"/>
        <end position="265"/>
    </location>
</feature>
<evidence type="ECO:0000313" key="7">
    <source>
        <dbReference type="EMBL" id="CAF1119007.1"/>
    </source>
</evidence>
<dbReference type="GO" id="GO:0016282">
    <property type="term" value="C:eukaryotic 43S preinitiation complex"/>
    <property type="evidence" value="ECO:0007669"/>
    <property type="project" value="UniProtKB-UniRule"/>
</dbReference>
<feature type="region of interest" description="Disordered" evidence="5">
    <location>
        <begin position="45"/>
        <end position="64"/>
    </location>
</feature>
<feature type="compositionally biased region" description="Low complexity" evidence="5">
    <location>
        <begin position="53"/>
        <end position="64"/>
    </location>
</feature>
<feature type="compositionally biased region" description="Low complexity" evidence="5">
    <location>
        <begin position="903"/>
        <end position="918"/>
    </location>
</feature>
<feature type="domain" description="PCI" evidence="6">
    <location>
        <begin position="691"/>
        <end position="867"/>
    </location>
</feature>
<feature type="compositionally biased region" description="Gly residues" evidence="5">
    <location>
        <begin position="919"/>
        <end position="930"/>
    </location>
</feature>
<proteinExistence type="inferred from homology"/>
<dbReference type="GO" id="GO:0033290">
    <property type="term" value="C:eukaryotic 48S preinitiation complex"/>
    <property type="evidence" value="ECO:0007669"/>
    <property type="project" value="UniProtKB-UniRule"/>
</dbReference>
<dbReference type="Pfam" id="PF01399">
    <property type="entry name" value="PCI"/>
    <property type="match status" value="1"/>
</dbReference>
<dbReference type="GO" id="GO:0005852">
    <property type="term" value="C:eukaryotic translation initiation factor 3 complex"/>
    <property type="evidence" value="ECO:0007669"/>
    <property type="project" value="UniProtKB-UniRule"/>
</dbReference>
<dbReference type="GO" id="GO:0031369">
    <property type="term" value="F:translation initiation factor binding"/>
    <property type="evidence" value="ECO:0007669"/>
    <property type="project" value="InterPro"/>
</dbReference>
<dbReference type="GO" id="GO:0001732">
    <property type="term" value="P:formation of cytoplasmic translation initiation complex"/>
    <property type="evidence" value="ECO:0007669"/>
    <property type="project" value="UniProtKB-UniRule"/>
</dbReference>
<dbReference type="OrthoDB" id="29647at2759"/>
<dbReference type="PROSITE" id="PS50250">
    <property type="entry name" value="PCI"/>
    <property type="match status" value="1"/>
</dbReference>
<comment type="subunit">
    <text evidence="4">Component of the eukaryotic translation initiation factor 3 (eIF-3) complex.</text>
</comment>
<comment type="caution">
    <text evidence="7">The sequence shown here is derived from an EMBL/GenBank/DDBJ whole genome shotgun (WGS) entry which is preliminary data.</text>
</comment>
<dbReference type="PANTHER" id="PTHR13937">
    <property type="entry name" value="EUKARYOTIC TRANSLATION INITATION FACTOR 3, SUBUNIT 8 EIF3S8 -RELATED"/>
    <property type="match status" value="1"/>
</dbReference>
<dbReference type="Proteomes" id="UP000663852">
    <property type="component" value="Unassembled WGS sequence"/>
</dbReference>
<protein>
    <recommendedName>
        <fullName evidence="4">Eukaryotic translation initiation factor 3 subunit C</fullName>
        <shortName evidence="4">eIF3c</shortName>
    </recommendedName>
    <alternativeName>
        <fullName evidence="4">Eukaryotic translation initiation factor 3 subunit 8</fullName>
    </alternativeName>
</protein>
<dbReference type="GO" id="GO:0003723">
    <property type="term" value="F:RNA binding"/>
    <property type="evidence" value="ECO:0007669"/>
    <property type="project" value="InterPro"/>
</dbReference>
<dbReference type="FunFam" id="1.10.10.10:FF:000300">
    <property type="entry name" value="Eukaryotic translation initiation factor 3 subunit C"/>
    <property type="match status" value="1"/>
</dbReference>
<dbReference type="GO" id="GO:0003743">
    <property type="term" value="F:translation initiation factor activity"/>
    <property type="evidence" value="ECO:0007669"/>
    <property type="project" value="UniProtKB-UniRule"/>
</dbReference>
<evidence type="ECO:0000256" key="2">
    <source>
        <dbReference type="ARBA" id="ARBA00022540"/>
    </source>
</evidence>
<sequence length="944" mass="109085">MDFCFPYWPFRNELSNTNRLFIFNLLYEIQKTMASNRFFFKDDSSSSEESSDDQQQVQVTTAKKGASKTAAKGASKAYIAVSDDEEDVKRVVRSEKVKRYEEIEEIIKKIKHAMRIRDIGLVYECYENLVKAYEKAKRVLEKDQNLPRSLIKMLAQLDDFVNQCWGDRDWRETLNKNNSNNLSALRQKIRRFLKQEPLEKEINAYREKPDVGDEEVPIDEVPSAEQSADSEEDQEEVAPTKSKPQDDDDSESSDVSWDESEDESSDSSIDVDAPKEELYKKFLKSDKPEKEKSNKNKDASGTKRTPKVRRPDRPIQQSDDEDEDGQKDSQPRQDVLKLVSFAKDEEITHDAILKKLNEIIAMRGKRGTNRRDQLECLKVLRLYVEKLALGVALDIRILLIQIAVSFDYHHKSNECLKPEAWARALDYIDELLTLLSKHEEVQISENISEEAENLKKEPDYRIHGDIITIIIKMDEEFTKILQNTDAHSQDYVERLKDELRVCSIIDRMKTYLESKAEKNVMITGDSHTSAVQLVQPQHLCTAYMCVIEHLYYKHDKTSGQPSVALMDRLCKYIYAKDSLNRLRARASLCHVYHLALHDHYYEARDLMLMCHMQDTINSSDVSTQILYNRTIVQLGLCAFRFGSIREAHQALVDMQSSNRAKESLAQGVQMLRNQERTRDQEMKERQRLLPFHMHINLELIECVYLVSAMLIEIPFMASHECYARKRPISKHFHTQMRQAEKQPVFGPPESMREHVVAASRAMKTGDWSACVNFLINEKMNGKVWNLMPQAAEVRKMLIDKIKEESLRTYLFTYATVYDAISMPTLADMFELPVKQVYGIVSKMIINEELMASLEEPNQTVIMHHTDPSRTQALSLQLVEKIFQLYEQNEKIVNLRGGEPNFYSRPNQQAQQGQQRNQGTSGGGNSGGGGQNWNRSQRSGTNRAY</sequence>
<dbReference type="SMART" id="SM00088">
    <property type="entry name" value="PINT"/>
    <property type="match status" value="1"/>
</dbReference>
<dbReference type="HAMAP" id="MF_03002">
    <property type="entry name" value="eIF3c"/>
    <property type="match status" value="1"/>
</dbReference>
<evidence type="ECO:0000313" key="8">
    <source>
        <dbReference type="Proteomes" id="UP000663852"/>
    </source>
</evidence>
<evidence type="ECO:0000256" key="1">
    <source>
        <dbReference type="ARBA" id="ARBA00022490"/>
    </source>
</evidence>
<evidence type="ECO:0000259" key="6">
    <source>
        <dbReference type="PROSITE" id="PS50250"/>
    </source>
</evidence>
<name>A0A814QG31_ADIRI</name>
<evidence type="ECO:0000256" key="4">
    <source>
        <dbReference type="HAMAP-Rule" id="MF_03002"/>
    </source>
</evidence>
<dbReference type="InterPro" id="IPR000717">
    <property type="entry name" value="PCI_dom"/>
</dbReference>
<dbReference type="InterPro" id="IPR036390">
    <property type="entry name" value="WH_DNA-bd_sf"/>
</dbReference>
<comment type="similarity">
    <text evidence="4">Belongs to the eIF-3 subunit C family.</text>
</comment>
<dbReference type="PANTHER" id="PTHR13937:SF0">
    <property type="entry name" value="EUKARYOTIC TRANSLATION INITIATION FACTOR 3 SUBUNIT C-RELATED"/>
    <property type="match status" value="1"/>
</dbReference>
<evidence type="ECO:0000256" key="3">
    <source>
        <dbReference type="ARBA" id="ARBA00022917"/>
    </source>
</evidence>
<accession>A0A814QG31</accession>
<dbReference type="InterPro" id="IPR008905">
    <property type="entry name" value="EIF3C_N_dom"/>
</dbReference>
<feature type="region of interest" description="Disordered" evidence="5">
    <location>
        <begin position="204"/>
        <end position="333"/>
    </location>
</feature>
<dbReference type="EMBL" id="CAJNOJ010000104">
    <property type="protein sequence ID" value="CAF1119007.1"/>
    <property type="molecule type" value="Genomic_DNA"/>
</dbReference>
<keyword evidence="2 4" id="KW-0396">Initiation factor</keyword>
<feature type="compositionally biased region" description="Basic and acidic residues" evidence="5">
    <location>
        <begin position="272"/>
        <end position="301"/>
    </location>
</feature>
<gene>
    <name evidence="7" type="ORF">EDS130_LOCUS20946</name>
</gene>
<dbReference type="SUPFAM" id="SSF46785">
    <property type="entry name" value="Winged helix' DNA-binding domain"/>
    <property type="match status" value="1"/>
</dbReference>